<dbReference type="InterPro" id="IPR025886">
    <property type="entry name" value="PP2-like"/>
</dbReference>
<dbReference type="InterPro" id="IPR036047">
    <property type="entry name" value="F-box-like_dom_sf"/>
</dbReference>
<dbReference type="Proteomes" id="UP000242715">
    <property type="component" value="Unassembled WGS sequence"/>
</dbReference>
<feature type="domain" description="F-box" evidence="1">
    <location>
        <begin position="1"/>
        <end position="47"/>
    </location>
</feature>
<keyword evidence="3" id="KW-1185">Reference proteome</keyword>
<reference evidence="3" key="1">
    <citation type="journal article" date="2017" name="Front. Plant Sci.">
        <title>Climate Clever Clovers: New Paradigm to Reduce the Environmental Footprint of Ruminants by Breeding Low Methanogenic Forages Utilizing Haplotype Variation.</title>
        <authorList>
            <person name="Kaur P."/>
            <person name="Appels R."/>
            <person name="Bayer P.E."/>
            <person name="Keeble-Gagnere G."/>
            <person name="Wang J."/>
            <person name="Hirakawa H."/>
            <person name="Shirasawa K."/>
            <person name="Vercoe P."/>
            <person name="Stefanova K."/>
            <person name="Durmic Z."/>
            <person name="Nichols P."/>
            <person name="Revell C."/>
            <person name="Isobe S.N."/>
            <person name="Edwards D."/>
            <person name="Erskine W."/>
        </authorList>
    </citation>
    <scope>NUCLEOTIDE SEQUENCE [LARGE SCALE GENOMIC DNA]</scope>
    <source>
        <strain evidence="3">cv. Daliak</strain>
    </source>
</reference>
<dbReference type="CDD" id="cd22162">
    <property type="entry name" value="F-box_AtSKIP3-like"/>
    <property type="match status" value="1"/>
</dbReference>
<dbReference type="PANTHER" id="PTHR32278:SF131">
    <property type="entry name" value="F-BOX PROTEIN PP2-A13"/>
    <property type="match status" value="1"/>
</dbReference>
<evidence type="ECO:0000313" key="2">
    <source>
        <dbReference type="EMBL" id="GAU20605.1"/>
    </source>
</evidence>
<dbReference type="SUPFAM" id="SSF81383">
    <property type="entry name" value="F-box domain"/>
    <property type="match status" value="1"/>
</dbReference>
<dbReference type="Gene3D" id="1.20.1280.50">
    <property type="match status" value="1"/>
</dbReference>
<dbReference type="EMBL" id="DF973216">
    <property type="protein sequence ID" value="GAU20605.1"/>
    <property type="molecule type" value="Genomic_DNA"/>
</dbReference>
<accession>A0A2Z6MD11</accession>
<sequence length="287" mass="32513">MAAFEVLPEECIVAILSLTTPLDARRLSLISKTFRSAADSDAVWDQFLPSDSNFIDSIISQSPSLANLPTKKALYLALSDRPIIIDNGKKSFQLDRKSGKKCCMLAARSLTIVWGDTELYWNWIVMPDSRFPEVAKLNHVWWLEIRGMINTLALSPNTRYGVYLVFKMIDARGFEYIPVDLSVSVVGGNSSTKIVCLDPKVEPMPHNGAGRRNRHMRMMLRRLEDKVVGLQHPSVRSDGWLEIEMGEFFNSGIEHEEVHMSVLQTKAGQLKENFFVEGKEIRPKQDN</sequence>
<protein>
    <recommendedName>
        <fullName evidence="1">F-box domain-containing protein</fullName>
    </recommendedName>
</protein>
<dbReference type="PANTHER" id="PTHR32278">
    <property type="entry name" value="F-BOX DOMAIN-CONTAINING PROTEIN"/>
    <property type="match status" value="1"/>
</dbReference>
<name>A0A2Z6MD11_TRISU</name>
<dbReference type="Pfam" id="PF14299">
    <property type="entry name" value="PP2"/>
    <property type="match status" value="1"/>
</dbReference>
<evidence type="ECO:0000259" key="1">
    <source>
        <dbReference type="PROSITE" id="PS50181"/>
    </source>
</evidence>
<dbReference type="Pfam" id="PF12937">
    <property type="entry name" value="F-box-like"/>
    <property type="match status" value="1"/>
</dbReference>
<evidence type="ECO:0000313" key="3">
    <source>
        <dbReference type="Proteomes" id="UP000242715"/>
    </source>
</evidence>
<dbReference type="SMART" id="SM00256">
    <property type="entry name" value="FBOX"/>
    <property type="match status" value="1"/>
</dbReference>
<dbReference type="AlphaFoldDB" id="A0A2Z6MD11"/>
<dbReference type="PROSITE" id="PS50181">
    <property type="entry name" value="FBOX"/>
    <property type="match status" value="1"/>
</dbReference>
<gene>
    <name evidence="2" type="ORF">TSUD_33410</name>
</gene>
<organism evidence="2 3">
    <name type="scientific">Trifolium subterraneum</name>
    <name type="common">Subterranean clover</name>
    <dbReference type="NCBI Taxonomy" id="3900"/>
    <lineage>
        <taxon>Eukaryota</taxon>
        <taxon>Viridiplantae</taxon>
        <taxon>Streptophyta</taxon>
        <taxon>Embryophyta</taxon>
        <taxon>Tracheophyta</taxon>
        <taxon>Spermatophyta</taxon>
        <taxon>Magnoliopsida</taxon>
        <taxon>eudicotyledons</taxon>
        <taxon>Gunneridae</taxon>
        <taxon>Pentapetalae</taxon>
        <taxon>rosids</taxon>
        <taxon>fabids</taxon>
        <taxon>Fabales</taxon>
        <taxon>Fabaceae</taxon>
        <taxon>Papilionoideae</taxon>
        <taxon>50 kb inversion clade</taxon>
        <taxon>NPAAA clade</taxon>
        <taxon>Hologalegina</taxon>
        <taxon>IRL clade</taxon>
        <taxon>Trifolieae</taxon>
        <taxon>Trifolium</taxon>
    </lineage>
</organism>
<dbReference type="InterPro" id="IPR001810">
    <property type="entry name" value="F-box_dom"/>
</dbReference>
<proteinExistence type="predicted"/>
<dbReference type="OrthoDB" id="1918565at2759"/>